<feature type="compositionally biased region" description="Acidic residues" evidence="1">
    <location>
        <begin position="300"/>
        <end position="336"/>
    </location>
</feature>
<protein>
    <submittedName>
        <fullName evidence="2">Uncharacterized protein</fullName>
    </submittedName>
</protein>
<proteinExistence type="predicted"/>
<evidence type="ECO:0000313" key="3">
    <source>
        <dbReference type="Proteomes" id="UP001148786"/>
    </source>
</evidence>
<organism evidence="2 3">
    <name type="scientific">Agrocybe chaxingu</name>
    <dbReference type="NCBI Taxonomy" id="84603"/>
    <lineage>
        <taxon>Eukaryota</taxon>
        <taxon>Fungi</taxon>
        <taxon>Dikarya</taxon>
        <taxon>Basidiomycota</taxon>
        <taxon>Agaricomycotina</taxon>
        <taxon>Agaricomycetes</taxon>
        <taxon>Agaricomycetidae</taxon>
        <taxon>Agaricales</taxon>
        <taxon>Agaricineae</taxon>
        <taxon>Strophariaceae</taxon>
        <taxon>Agrocybe</taxon>
    </lineage>
</organism>
<dbReference type="AlphaFoldDB" id="A0A9W8K4D6"/>
<dbReference type="EMBL" id="JANKHO010000276">
    <property type="protein sequence ID" value="KAJ3512176.1"/>
    <property type="molecule type" value="Genomic_DNA"/>
</dbReference>
<name>A0A9W8K4D6_9AGAR</name>
<gene>
    <name evidence="2" type="ORF">NLJ89_g3684</name>
</gene>
<keyword evidence="3" id="KW-1185">Reference proteome</keyword>
<dbReference type="OrthoDB" id="10670781at2759"/>
<feature type="region of interest" description="Disordered" evidence="1">
    <location>
        <begin position="300"/>
        <end position="355"/>
    </location>
</feature>
<comment type="caution">
    <text evidence="2">The sequence shown here is derived from an EMBL/GenBank/DDBJ whole genome shotgun (WGS) entry which is preliminary data.</text>
</comment>
<dbReference type="Proteomes" id="UP001148786">
    <property type="component" value="Unassembled WGS sequence"/>
</dbReference>
<sequence length="369" mass="41657">MPLPVVLLCQGIRRLTLNNTTFVLPEATIMANVAHEQSIDAKLLPKSIIEEVSLSRCAITISRIFHNRLSALWVPFTLARVRSMRIELFDTGYEKNGVVPKDYTLCLWIIINGAADTLERLELIQTRVYPSLASITPLLGSDGGVENTRTIGVNMMMHQSLTTNRTIWRYTTTMAIIFFYGADDHSEVQEHPGDAERRLAKLTAILRPCTQLLRMAQASLKTIELRLDLYAFTWSEVRYTLYFYAYAGVDAEDIPQVEECPWATLDHVLAIPIVSLQDLKQIHILVRLPNVEIFLENEVSDDYGEEEDQDEGGDDAENEDDGADSEDVESDEDGGSDDNRDNNEEGIDQRGNFTALEIEESDVRAYAFM</sequence>
<reference evidence="2" key="1">
    <citation type="submission" date="2022-07" db="EMBL/GenBank/DDBJ databases">
        <title>Genome Sequence of Agrocybe chaxingu.</title>
        <authorList>
            <person name="Buettner E."/>
        </authorList>
    </citation>
    <scope>NUCLEOTIDE SEQUENCE</scope>
    <source>
        <strain evidence="2">MP-N11</strain>
    </source>
</reference>
<evidence type="ECO:0000313" key="2">
    <source>
        <dbReference type="EMBL" id="KAJ3512176.1"/>
    </source>
</evidence>
<evidence type="ECO:0000256" key="1">
    <source>
        <dbReference type="SAM" id="MobiDB-lite"/>
    </source>
</evidence>
<accession>A0A9W8K4D6</accession>